<reference evidence="11" key="1">
    <citation type="submission" date="2022-01" db="EMBL/GenBank/DDBJ databases">
        <authorList>
            <person name="King R."/>
        </authorList>
    </citation>
    <scope>NUCLEOTIDE SEQUENCE</scope>
</reference>
<keyword evidence="2 8" id="KW-0813">Transport</keyword>
<dbReference type="OrthoDB" id="297496at2759"/>
<evidence type="ECO:0000313" key="12">
    <source>
        <dbReference type="Proteomes" id="UP001153712"/>
    </source>
</evidence>
<dbReference type="GO" id="GO:0030322">
    <property type="term" value="P:stabilization of membrane potential"/>
    <property type="evidence" value="ECO:0007669"/>
    <property type="project" value="TreeGrafter"/>
</dbReference>
<feature type="transmembrane region" description="Helical" evidence="9">
    <location>
        <begin position="249"/>
        <end position="269"/>
    </location>
</feature>
<dbReference type="Gene3D" id="1.10.287.70">
    <property type="match status" value="1"/>
</dbReference>
<name>A0A9N9XSG6_PHYSR</name>
<protein>
    <recommendedName>
        <fullName evidence="10">Potassium channel domain-containing protein</fullName>
    </recommendedName>
</protein>
<keyword evidence="4 9" id="KW-1133">Transmembrane helix</keyword>
<organism evidence="11 12">
    <name type="scientific">Phyllotreta striolata</name>
    <name type="common">Striped flea beetle</name>
    <name type="synonym">Crioceris striolata</name>
    <dbReference type="NCBI Taxonomy" id="444603"/>
    <lineage>
        <taxon>Eukaryota</taxon>
        <taxon>Metazoa</taxon>
        <taxon>Ecdysozoa</taxon>
        <taxon>Arthropoda</taxon>
        <taxon>Hexapoda</taxon>
        <taxon>Insecta</taxon>
        <taxon>Pterygota</taxon>
        <taxon>Neoptera</taxon>
        <taxon>Endopterygota</taxon>
        <taxon>Coleoptera</taxon>
        <taxon>Polyphaga</taxon>
        <taxon>Cucujiformia</taxon>
        <taxon>Chrysomeloidea</taxon>
        <taxon>Chrysomelidae</taxon>
        <taxon>Galerucinae</taxon>
        <taxon>Alticini</taxon>
        <taxon>Phyllotreta</taxon>
    </lineage>
</organism>
<sequence>MKAFQNVCEGIEEFCLHRIPNKYPTFIYFLKSCLILFFGTFIPGYVFTVIEGQLEKDIKLKEYPRYQERAIISLHKLSQESLSLEEYSKRAESIIIEFESTTSEFFRKYPLIMSNMEEEIWCLWTGFFYSYTVYTTLGYGEMYPLTTAGRVLTIVYAIVGIPLFLLFLRDLGKLFTRFIKYEWMLIRRVYYRGTCKKPSKHLDVFVEKKLHSKLTYVENKKDDLDQTSYSESTVTRDISTFELDDEFNIPIPIALVILTVYIFIGALLYTYFEKWDVFDSFYYVFICLSTIGFGDFIPHNPTCEVISLFYECFGKAFMAMTIDTFSEQLHHKFHASLKSDSDIWDDMEDTSEPSLEDVEQDAAKDKTVHRIIYTENKEDEIHGIRRTKSAFVSRLL</sequence>
<dbReference type="GO" id="GO:0015271">
    <property type="term" value="F:outward rectifier potassium channel activity"/>
    <property type="evidence" value="ECO:0007669"/>
    <property type="project" value="TreeGrafter"/>
</dbReference>
<comment type="similarity">
    <text evidence="8">Belongs to the two pore domain potassium channel (TC 1.A.1.8) family.</text>
</comment>
<dbReference type="EMBL" id="OU900098">
    <property type="protein sequence ID" value="CAG9862609.1"/>
    <property type="molecule type" value="Genomic_DNA"/>
</dbReference>
<dbReference type="PANTHER" id="PTHR11003">
    <property type="entry name" value="POTASSIUM CHANNEL, SUBFAMILY K"/>
    <property type="match status" value="1"/>
</dbReference>
<feature type="transmembrane region" description="Helical" evidence="9">
    <location>
        <begin position="26"/>
        <end position="50"/>
    </location>
</feature>
<dbReference type="SUPFAM" id="SSF81324">
    <property type="entry name" value="Voltage-gated potassium channels"/>
    <property type="match status" value="2"/>
</dbReference>
<evidence type="ECO:0000256" key="1">
    <source>
        <dbReference type="ARBA" id="ARBA00004141"/>
    </source>
</evidence>
<evidence type="ECO:0000256" key="8">
    <source>
        <dbReference type="RuleBase" id="RU003857"/>
    </source>
</evidence>
<feature type="transmembrane region" description="Helical" evidence="9">
    <location>
        <begin position="120"/>
        <end position="139"/>
    </location>
</feature>
<dbReference type="InterPro" id="IPR013099">
    <property type="entry name" value="K_chnl_dom"/>
</dbReference>
<dbReference type="GO" id="GO:0005886">
    <property type="term" value="C:plasma membrane"/>
    <property type="evidence" value="ECO:0007669"/>
    <property type="project" value="TreeGrafter"/>
</dbReference>
<keyword evidence="5 8" id="KW-0406">Ion transport</keyword>
<dbReference type="PANTHER" id="PTHR11003:SF335">
    <property type="entry name" value="POTASSIUM CHANNEL DOMAIN-CONTAINING PROTEIN"/>
    <property type="match status" value="1"/>
</dbReference>
<evidence type="ECO:0000313" key="11">
    <source>
        <dbReference type="EMBL" id="CAG9862609.1"/>
    </source>
</evidence>
<keyword evidence="3 8" id="KW-0812">Transmembrane</keyword>
<gene>
    <name evidence="11" type="ORF">PHYEVI_LOCUS8918</name>
</gene>
<feature type="transmembrane region" description="Helical" evidence="9">
    <location>
        <begin position="151"/>
        <end position="168"/>
    </location>
</feature>
<feature type="domain" description="Potassium channel" evidence="10">
    <location>
        <begin position="257"/>
        <end position="329"/>
    </location>
</feature>
<proteinExistence type="inferred from homology"/>
<keyword evidence="7 8" id="KW-0407">Ion channel</keyword>
<keyword evidence="12" id="KW-1185">Reference proteome</keyword>
<dbReference type="AlphaFoldDB" id="A0A9N9XSG6"/>
<dbReference type="InterPro" id="IPR003280">
    <property type="entry name" value="2pore_dom_K_chnl"/>
</dbReference>
<dbReference type="PRINTS" id="PR01333">
    <property type="entry name" value="2POREKCHANEL"/>
</dbReference>
<evidence type="ECO:0000259" key="10">
    <source>
        <dbReference type="Pfam" id="PF07885"/>
    </source>
</evidence>
<evidence type="ECO:0000256" key="2">
    <source>
        <dbReference type="ARBA" id="ARBA00022448"/>
    </source>
</evidence>
<dbReference type="GO" id="GO:0022841">
    <property type="term" value="F:potassium ion leak channel activity"/>
    <property type="evidence" value="ECO:0007669"/>
    <property type="project" value="TreeGrafter"/>
</dbReference>
<dbReference type="Proteomes" id="UP001153712">
    <property type="component" value="Chromosome 5"/>
</dbReference>
<dbReference type="Pfam" id="PF07885">
    <property type="entry name" value="Ion_trans_2"/>
    <property type="match status" value="2"/>
</dbReference>
<feature type="transmembrane region" description="Helical" evidence="9">
    <location>
        <begin position="281"/>
        <end position="298"/>
    </location>
</feature>
<keyword evidence="6 9" id="KW-0472">Membrane</keyword>
<evidence type="ECO:0000256" key="9">
    <source>
        <dbReference type="SAM" id="Phobius"/>
    </source>
</evidence>
<accession>A0A9N9XSG6</accession>
<evidence type="ECO:0000256" key="6">
    <source>
        <dbReference type="ARBA" id="ARBA00023136"/>
    </source>
</evidence>
<evidence type="ECO:0000256" key="3">
    <source>
        <dbReference type="ARBA" id="ARBA00022692"/>
    </source>
</evidence>
<comment type="subcellular location">
    <subcellularLocation>
        <location evidence="1">Membrane</location>
        <topology evidence="1">Multi-pass membrane protein</topology>
    </subcellularLocation>
</comment>
<evidence type="ECO:0000256" key="5">
    <source>
        <dbReference type="ARBA" id="ARBA00023065"/>
    </source>
</evidence>
<evidence type="ECO:0000256" key="4">
    <source>
        <dbReference type="ARBA" id="ARBA00022989"/>
    </source>
</evidence>
<evidence type="ECO:0000256" key="7">
    <source>
        <dbReference type="ARBA" id="ARBA00023303"/>
    </source>
</evidence>
<feature type="domain" description="Potassium channel" evidence="10">
    <location>
        <begin position="109"/>
        <end position="176"/>
    </location>
</feature>